<protein>
    <submittedName>
        <fullName evidence="1">DUF1758 domain-containing protein</fullName>
    </submittedName>
</protein>
<comment type="caution">
    <text evidence="1">The sequence shown here is derived from an EMBL/GenBank/DDBJ whole genome shotgun (WGS) entry which is preliminary data.</text>
</comment>
<organism evidence="1 2">
    <name type="scientific">Nephila pilipes</name>
    <name type="common">Giant wood spider</name>
    <name type="synonym">Nephila maculata</name>
    <dbReference type="NCBI Taxonomy" id="299642"/>
    <lineage>
        <taxon>Eukaryota</taxon>
        <taxon>Metazoa</taxon>
        <taxon>Ecdysozoa</taxon>
        <taxon>Arthropoda</taxon>
        <taxon>Chelicerata</taxon>
        <taxon>Arachnida</taxon>
        <taxon>Araneae</taxon>
        <taxon>Araneomorphae</taxon>
        <taxon>Entelegynae</taxon>
        <taxon>Araneoidea</taxon>
        <taxon>Nephilidae</taxon>
        <taxon>Nephila</taxon>
    </lineage>
</organism>
<evidence type="ECO:0000313" key="1">
    <source>
        <dbReference type="EMBL" id="GFU23831.1"/>
    </source>
</evidence>
<sequence>MMYGQVKIHPSLQNILRIVLKNSTGFPIKTYLLTIVTYGTTCAPFLDSRTLLQLAEDEKVNFPLATPGVKNDSYVDDVLSGAPDLKTAIQIQ</sequence>
<evidence type="ECO:0000313" key="2">
    <source>
        <dbReference type="Proteomes" id="UP000887013"/>
    </source>
</evidence>
<reference evidence="1" key="1">
    <citation type="submission" date="2020-08" db="EMBL/GenBank/DDBJ databases">
        <title>Multicomponent nature underlies the extraordinary mechanical properties of spider dragline silk.</title>
        <authorList>
            <person name="Kono N."/>
            <person name="Nakamura H."/>
            <person name="Mori M."/>
            <person name="Yoshida Y."/>
            <person name="Ohtoshi R."/>
            <person name="Malay A.D."/>
            <person name="Moran D.A.P."/>
            <person name="Tomita M."/>
            <person name="Numata K."/>
            <person name="Arakawa K."/>
        </authorList>
    </citation>
    <scope>NUCLEOTIDE SEQUENCE</scope>
</reference>
<gene>
    <name evidence="1" type="primary">AVEN_116543_1</name>
    <name evidence="1" type="ORF">NPIL_457251</name>
</gene>
<dbReference type="OrthoDB" id="8052806at2759"/>
<dbReference type="AlphaFoldDB" id="A0A8X6QP28"/>
<keyword evidence="2" id="KW-1185">Reference proteome</keyword>
<dbReference type="EMBL" id="BMAW01032060">
    <property type="protein sequence ID" value="GFU23831.1"/>
    <property type="molecule type" value="Genomic_DNA"/>
</dbReference>
<dbReference type="Proteomes" id="UP000887013">
    <property type="component" value="Unassembled WGS sequence"/>
</dbReference>
<accession>A0A8X6QP28</accession>
<name>A0A8X6QP28_NEPPI</name>
<proteinExistence type="predicted"/>